<dbReference type="GO" id="GO:0003677">
    <property type="term" value="F:DNA binding"/>
    <property type="evidence" value="ECO:0007669"/>
    <property type="project" value="InterPro"/>
</dbReference>
<organism evidence="2 3">
    <name type="scientific">Enterococcus ratti</name>
    <dbReference type="NCBI Taxonomy" id="150033"/>
    <lineage>
        <taxon>Bacteria</taxon>
        <taxon>Bacillati</taxon>
        <taxon>Bacillota</taxon>
        <taxon>Bacilli</taxon>
        <taxon>Lactobacillales</taxon>
        <taxon>Enterococcaceae</taxon>
        <taxon>Enterococcus</taxon>
    </lineage>
</organism>
<dbReference type="Gene3D" id="1.25.40.400">
    <property type="match status" value="1"/>
</dbReference>
<dbReference type="OrthoDB" id="2185502at2"/>
<dbReference type="PROSITE" id="PS50943">
    <property type="entry name" value="HTH_CROC1"/>
    <property type="match status" value="1"/>
</dbReference>
<accession>A0A1L8W785</accession>
<dbReference type="AlphaFoldDB" id="A0A1L8W785"/>
<comment type="caution">
    <text evidence="2">The sequence shown here is derived from an EMBL/GenBank/DDBJ whole genome shotgun (WGS) entry which is preliminary data.</text>
</comment>
<name>A0A1L8W785_9ENTE</name>
<reference evidence="2 3" key="1">
    <citation type="submission" date="2014-12" db="EMBL/GenBank/DDBJ databases">
        <title>Draft genome sequences of 29 type strains of Enterococci.</title>
        <authorList>
            <person name="Zhong Z."/>
            <person name="Sun Z."/>
            <person name="Liu W."/>
            <person name="Zhang W."/>
            <person name="Zhang H."/>
        </authorList>
    </citation>
    <scope>NUCLEOTIDE SEQUENCE [LARGE SCALE GENOMIC DNA]</scope>
    <source>
        <strain evidence="2 3">DSM 15687</strain>
    </source>
</reference>
<dbReference type="Pfam" id="PF01381">
    <property type="entry name" value="HTH_3"/>
    <property type="match status" value="1"/>
</dbReference>
<sequence>MQQTGDILRKLRKKRGLTQKELVAGIISRPNYSKIENNEIPPTTETLLLLLERLNLDYTDYIREVNKETKFNEYKAYFLRALSNDLTIKQVKELFDYVNQHRYISNRYFHFYGIVKGHLHYRFPKIIPNFSEEDKDYLKNYLSKLHNNYSLYDLKLIADFAGIFYTYEDFKELVLNMPPLNPYAYADDIHPYKLHLHQIYNNICDIAIREKDFVTADLLLKKHHELLEVHPELRYNFFYEINRLSKCFYETNDPTYLDSIKKYADIFKEIQDYNTAEAIYHQIEGMKNDQKINPEDLITYS</sequence>
<dbReference type="PANTHER" id="PTHR37038">
    <property type="entry name" value="TRANSCRIPTIONAL REGULATOR-RELATED"/>
    <property type="match status" value="1"/>
</dbReference>
<dbReference type="STRING" id="150033.RV14_GL001762"/>
<keyword evidence="3" id="KW-1185">Reference proteome</keyword>
<evidence type="ECO:0000313" key="3">
    <source>
        <dbReference type="Proteomes" id="UP000182152"/>
    </source>
</evidence>
<dbReference type="InterPro" id="IPR010982">
    <property type="entry name" value="Lambda_DNA-bd_dom_sf"/>
</dbReference>
<dbReference type="SMART" id="SM00530">
    <property type="entry name" value="HTH_XRE"/>
    <property type="match status" value="1"/>
</dbReference>
<dbReference type="SUPFAM" id="SSF48452">
    <property type="entry name" value="TPR-like"/>
    <property type="match status" value="1"/>
</dbReference>
<dbReference type="Gene3D" id="1.10.260.40">
    <property type="entry name" value="lambda repressor-like DNA-binding domains"/>
    <property type="match status" value="1"/>
</dbReference>
<dbReference type="Proteomes" id="UP000182152">
    <property type="component" value="Unassembled WGS sequence"/>
</dbReference>
<evidence type="ECO:0000259" key="1">
    <source>
        <dbReference type="PROSITE" id="PS50943"/>
    </source>
</evidence>
<dbReference type="InterPro" id="IPR053163">
    <property type="entry name" value="HTH-type_regulator_Rgg"/>
</dbReference>
<feature type="domain" description="HTH cro/C1-type" evidence="1">
    <location>
        <begin position="8"/>
        <end position="61"/>
    </location>
</feature>
<dbReference type="CDD" id="cd00093">
    <property type="entry name" value="HTH_XRE"/>
    <property type="match status" value="1"/>
</dbReference>
<dbReference type="InterPro" id="IPR001387">
    <property type="entry name" value="Cro/C1-type_HTH"/>
</dbReference>
<evidence type="ECO:0000313" key="2">
    <source>
        <dbReference type="EMBL" id="OJG76929.1"/>
    </source>
</evidence>
<dbReference type="SUPFAM" id="SSF47413">
    <property type="entry name" value="lambda repressor-like DNA-binding domains"/>
    <property type="match status" value="1"/>
</dbReference>
<dbReference type="RefSeq" id="WP_071856378.1">
    <property type="nucleotide sequence ID" value="NZ_JXLB01000043.1"/>
</dbReference>
<protein>
    <recommendedName>
        <fullName evidence="1">HTH cro/C1-type domain-containing protein</fullName>
    </recommendedName>
</protein>
<dbReference type="EMBL" id="JXLB01000043">
    <property type="protein sequence ID" value="OJG76929.1"/>
    <property type="molecule type" value="Genomic_DNA"/>
</dbReference>
<dbReference type="InterPro" id="IPR011990">
    <property type="entry name" value="TPR-like_helical_dom_sf"/>
</dbReference>
<proteinExistence type="predicted"/>
<gene>
    <name evidence="2" type="ORF">RV14_GL001762</name>
</gene>